<dbReference type="SUPFAM" id="SSF56815">
    <property type="entry name" value="Sec1/munc18-like (SM) proteins"/>
    <property type="match status" value="1"/>
</dbReference>
<dbReference type="InterPro" id="IPR027482">
    <property type="entry name" value="Sec1-like_dom2"/>
</dbReference>
<dbReference type="InterPro" id="IPR043127">
    <property type="entry name" value="Sec-1-like_dom3a"/>
</dbReference>
<dbReference type="InterPro" id="IPR001619">
    <property type="entry name" value="Sec1-like"/>
</dbReference>
<dbReference type="InterPro" id="IPR043154">
    <property type="entry name" value="Sec-1-like_dom1"/>
</dbReference>
<sequence>MPPTLSLNRVSEVYFEKLFVAKNNTALAAAVKAKVLLVDRATMPIISMSFSQSQLLQQDVILIEMLENTCGLSAMKHLNCVVYIKPQRSSIAQLCAELGLPHYSHYQLFFSHTVAKADLEKIALADEYEVINQVAEVFQDYSVINDNLFSIQAPDTAPGPAQNASVEEARSLLSLLLSLSKCPVIRYDAGSLALKRLASEVLYYINSNSNNNLFDDVNRSNDTPPTLVILDRRADPLTPLVTPWTYQSMVHELIGITRNVVNLPESGEQLTLSETQDAFFREAMYLNYGDLTDKFQKHVDDYKRQTKQSSIENLKTQDLTELKRILTRFPEFKKLSNNILKHLNIISDIDRQIGAQNLWAIGELQQTIVCDLESHPQIRARLMEMVSDASVSTLHKVKLLLLYVAKYPSRTADLDSLVAKLGDPVTTSPAPTLSQLLLLKNFSKHFRVHLDSAGPDSNSPENSNIGQLFNKNKIKIQQLFNTNVALNANRMPKNDNIYMQYVPKLGDILALLTAPASKAQLHSRENTPESLDLAMLVPDTVAAQYGSVDRLATNEIIVYFKGGVTYEEARLVHDLNALTPDVNYIVGGDRVLNSAQWVDQMCDEVNGSRGADGAQPDRRAQLREIL</sequence>
<comment type="similarity">
    <text evidence="1">Belongs to the STXBP/unc-18/SEC1 family.</text>
</comment>
<dbReference type="OrthoDB" id="10266265at2759"/>
<dbReference type="Gene3D" id="3.90.830.10">
    <property type="entry name" value="Syntaxin Binding Protein 1, Chain A, domain 2"/>
    <property type="match status" value="1"/>
</dbReference>
<dbReference type="RefSeq" id="XP_018713460.1">
    <property type="nucleotide sequence ID" value="XM_018855428.1"/>
</dbReference>
<accession>A0A1A0HFP6</accession>
<evidence type="ECO:0000256" key="1">
    <source>
        <dbReference type="ARBA" id="ARBA00009884"/>
    </source>
</evidence>
<proteinExistence type="inferred from homology"/>
<dbReference type="PIRSF" id="PIRSF005715">
    <property type="entry name" value="VPS45_Sec1"/>
    <property type="match status" value="1"/>
</dbReference>
<name>A0A1A0HFP6_9ASCO</name>
<comment type="caution">
    <text evidence="2">The sequence shown here is derived from an EMBL/GenBank/DDBJ whole genome shotgun (WGS) entry which is preliminary data.</text>
</comment>
<dbReference type="InterPro" id="IPR036045">
    <property type="entry name" value="Sec1-like_sf"/>
</dbReference>
<reference evidence="2 3" key="1">
    <citation type="submission" date="2016-05" db="EMBL/GenBank/DDBJ databases">
        <title>Comparative genomics of biotechnologically important yeasts.</title>
        <authorList>
            <consortium name="DOE Joint Genome Institute"/>
            <person name="Riley R."/>
            <person name="Haridas S."/>
            <person name="Wolfe K.H."/>
            <person name="Lopes M.R."/>
            <person name="Hittinger C.T."/>
            <person name="Goker M."/>
            <person name="Salamov A."/>
            <person name="Wisecaver J."/>
            <person name="Long T.M."/>
            <person name="Aerts A.L."/>
            <person name="Barry K."/>
            <person name="Choi C."/>
            <person name="Clum A."/>
            <person name="Coughlan A.Y."/>
            <person name="Deshpande S."/>
            <person name="Douglass A.P."/>
            <person name="Hanson S.J."/>
            <person name="Klenk H.-P."/>
            <person name="LaButti K."/>
            <person name="Lapidus A."/>
            <person name="Lindquist E."/>
            <person name="Lipzen A."/>
            <person name="Meier-kolthoff J.P."/>
            <person name="Ohm R.A."/>
            <person name="Otillar R.P."/>
            <person name="Pangilinan J."/>
            <person name="Peng Y."/>
            <person name="Rokas A."/>
            <person name="Rosa C.A."/>
            <person name="Scheuner C."/>
            <person name="Sibirny A.A."/>
            <person name="Slot J.C."/>
            <person name="Stielow J.B."/>
            <person name="Sun H."/>
            <person name="Kurtzman C.P."/>
            <person name="Blackwell M."/>
            <person name="Grigoriev I.V."/>
            <person name="Jeffries T.W."/>
        </authorList>
    </citation>
    <scope>NUCLEOTIDE SEQUENCE [LARGE SCALE GENOMIC DNA]</scope>
    <source>
        <strain evidence="2 3">NRRL YB-4993</strain>
    </source>
</reference>
<dbReference type="Proteomes" id="UP000092555">
    <property type="component" value="Unassembled WGS sequence"/>
</dbReference>
<organism evidence="2 3">
    <name type="scientific">Metschnikowia bicuspidata var. bicuspidata NRRL YB-4993</name>
    <dbReference type="NCBI Taxonomy" id="869754"/>
    <lineage>
        <taxon>Eukaryota</taxon>
        <taxon>Fungi</taxon>
        <taxon>Dikarya</taxon>
        <taxon>Ascomycota</taxon>
        <taxon>Saccharomycotina</taxon>
        <taxon>Pichiomycetes</taxon>
        <taxon>Metschnikowiaceae</taxon>
        <taxon>Metschnikowia</taxon>
    </lineage>
</organism>
<dbReference type="AlphaFoldDB" id="A0A1A0HFP6"/>
<dbReference type="GeneID" id="30028404"/>
<keyword evidence="3" id="KW-1185">Reference proteome</keyword>
<dbReference type="STRING" id="869754.A0A1A0HFP6"/>
<dbReference type="Gene3D" id="1.25.40.60">
    <property type="match status" value="1"/>
</dbReference>
<evidence type="ECO:0000313" key="3">
    <source>
        <dbReference type="Proteomes" id="UP000092555"/>
    </source>
</evidence>
<evidence type="ECO:0000313" key="2">
    <source>
        <dbReference type="EMBL" id="OBA22979.1"/>
    </source>
</evidence>
<dbReference type="GO" id="GO:0016192">
    <property type="term" value="P:vesicle-mediated transport"/>
    <property type="evidence" value="ECO:0007669"/>
    <property type="project" value="InterPro"/>
</dbReference>
<gene>
    <name evidence="2" type="ORF">METBIDRAFT_29530</name>
</gene>
<dbReference type="Gene3D" id="3.40.50.1910">
    <property type="match status" value="1"/>
</dbReference>
<dbReference type="Gene3D" id="3.40.50.2060">
    <property type="match status" value="1"/>
</dbReference>
<dbReference type="EMBL" id="LXTC01000001">
    <property type="protein sequence ID" value="OBA22979.1"/>
    <property type="molecule type" value="Genomic_DNA"/>
</dbReference>
<dbReference type="PANTHER" id="PTHR11679">
    <property type="entry name" value="VESICLE PROTEIN SORTING-ASSOCIATED"/>
    <property type="match status" value="1"/>
</dbReference>
<protein>
    <submittedName>
        <fullName evidence="2">Vacuolar protein sorting associated protein</fullName>
    </submittedName>
</protein>
<dbReference type="Pfam" id="PF00995">
    <property type="entry name" value="Sec1"/>
    <property type="match status" value="1"/>
</dbReference>